<dbReference type="GO" id="GO:0006040">
    <property type="term" value="P:amino sugar metabolic process"/>
    <property type="evidence" value="ECO:0007669"/>
    <property type="project" value="InterPro"/>
</dbReference>
<dbReference type="Proteomes" id="UP001143192">
    <property type="component" value="Unassembled WGS sequence"/>
</dbReference>
<sequence>MKDFQIQAIGLMSGTSLDGLDVCCCTFRRQAGKWSFHIDCAKGYSYPDAMKQILGTGAQTMSALEFITFHSSYGKFLGERVNEFMQEPRYYSLPRTYYLP</sequence>
<dbReference type="GO" id="GO:0016773">
    <property type="term" value="F:phosphotransferase activity, alcohol group as acceptor"/>
    <property type="evidence" value="ECO:0007669"/>
    <property type="project" value="InterPro"/>
</dbReference>
<dbReference type="GO" id="GO:0005524">
    <property type="term" value="F:ATP binding"/>
    <property type="evidence" value="ECO:0007669"/>
    <property type="project" value="InterPro"/>
</dbReference>
<name>A0A9X2SSZ7_9BACE</name>
<gene>
    <name evidence="1" type="ORF">M1B79_07005</name>
</gene>
<keyword evidence="1" id="KW-0808">Transferase</keyword>
<dbReference type="InterPro" id="IPR005338">
    <property type="entry name" value="Anhydro_N_Ac-Mur_kinase"/>
</dbReference>
<protein>
    <submittedName>
        <fullName evidence="1">Anhydro-N-acetylmuramic acid kinase</fullName>
        <ecNumber evidence="1">2.7.1.170</ecNumber>
    </submittedName>
</protein>
<dbReference type="Gene3D" id="3.30.420.40">
    <property type="match status" value="1"/>
</dbReference>
<dbReference type="AlphaFoldDB" id="A0A9X2SSZ7"/>
<dbReference type="EMBL" id="JAMZED010000012">
    <property type="protein sequence ID" value="MCR6504438.1"/>
    <property type="molecule type" value="Genomic_DNA"/>
</dbReference>
<keyword evidence="1" id="KW-0418">Kinase</keyword>
<proteinExistence type="predicted"/>
<reference evidence="1" key="2">
    <citation type="submission" date="2022-04" db="EMBL/GenBank/DDBJ databases">
        <authorList>
            <person name="Fokt H."/>
            <person name="Baines J."/>
        </authorList>
    </citation>
    <scope>NUCLEOTIDE SEQUENCE</scope>
    <source>
        <strain evidence="1">KH365_2</strain>
    </source>
</reference>
<keyword evidence="2" id="KW-1185">Reference proteome</keyword>
<comment type="caution">
    <text evidence="1">The sequence shown here is derived from an EMBL/GenBank/DDBJ whole genome shotgun (WGS) entry which is preliminary data.</text>
</comment>
<dbReference type="GO" id="GO:0016301">
    <property type="term" value="F:kinase activity"/>
    <property type="evidence" value="ECO:0007669"/>
    <property type="project" value="UniProtKB-KW"/>
</dbReference>
<reference evidence="1" key="1">
    <citation type="journal article" date="2022" name="Arch. Microbiol.">
        <title>Bacteroides muris sp. nov. isolated from the cecum of wild-derived house mice.</title>
        <authorList>
            <person name="Fokt H."/>
            <person name="Unni R."/>
            <person name="Repnik U."/>
            <person name="Schmitz R.A."/>
            <person name="Bramkamp M."/>
            <person name="Baines J.F."/>
            <person name="Unterweger D."/>
        </authorList>
    </citation>
    <scope>NUCLEOTIDE SEQUENCE</scope>
    <source>
        <strain evidence="1">KH365_2</strain>
    </source>
</reference>
<evidence type="ECO:0000313" key="1">
    <source>
        <dbReference type="EMBL" id="MCR6504438.1"/>
    </source>
</evidence>
<organism evidence="1 2">
    <name type="scientific">Bacteroides muris</name>
    <name type="common">ex Fokt et al. 2023</name>
    <dbReference type="NCBI Taxonomy" id="2937417"/>
    <lineage>
        <taxon>Bacteria</taxon>
        <taxon>Pseudomonadati</taxon>
        <taxon>Bacteroidota</taxon>
        <taxon>Bacteroidia</taxon>
        <taxon>Bacteroidales</taxon>
        <taxon>Bacteroidaceae</taxon>
        <taxon>Bacteroides</taxon>
    </lineage>
</organism>
<dbReference type="GO" id="GO:0009254">
    <property type="term" value="P:peptidoglycan turnover"/>
    <property type="evidence" value="ECO:0007669"/>
    <property type="project" value="InterPro"/>
</dbReference>
<accession>A0A9X2SSZ7</accession>
<dbReference type="Pfam" id="PF03702">
    <property type="entry name" value="AnmK"/>
    <property type="match status" value="1"/>
</dbReference>
<dbReference type="EC" id="2.7.1.170" evidence="1"/>
<evidence type="ECO:0000313" key="2">
    <source>
        <dbReference type="Proteomes" id="UP001143192"/>
    </source>
</evidence>